<evidence type="ECO:0000256" key="1">
    <source>
        <dbReference type="SAM" id="MobiDB-lite"/>
    </source>
</evidence>
<feature type="region of interest" description="Disordered" evidence="1">
    <location>
        <begin position="534"/>
        <end position="562"/>
    </location>
</feature>
<feature type="compositionally biased region" description="Pro residues" evidence="1">
    <location>
        <begin position="38"/>
        <end position="48"/>
    </location>
</feature>
<gene>
    <name evidence="2" type="ORF">CALVIDRAFT_85676</name>
</gene>
<feature type="region of interest" description="Disordered" evidence="1">
    <location>
        <begin position="206"/>
        <end position="263"/>
    </location>
</feature>
<feature type="compositionally biased region" description="Basic and acidic residues" evidence="1">
    <location>
        <begin position="208"/>
        <end position="218"/>
    </location>
</feature>
<feature type="compositionally biased region" description="Basic and acidic residues" evidence="1">
    <location>
        <begin position="308"/>
        <end position="323"/>
    </location>
</feature>
<proteinExistence type="predicted"/>
<sequence>MYRPGRIQSHLVPAIGPAERRTSNPVTPSTSGALGDLPPSPAPPPPRPQFVLPAVLDVREKHDAQLLRPQVLSALEEVEALWAVESTPEGEGESDTAGLRRDMDDPVDVLHSLLRTTNLVRSVRNYLLMLPSSANSPPPPPQMSTFRPNNLTPQPVPRQRISPGSSITSNTGSAPTDPSARIRRAALDLLSQLRLLEESSRLGPAHGIDFDEHDHDASSDISSLGVPRALSPASGGSSRGPSPLPPYELDQAEDDGEEKKREGWDERLVLGGGFLYRTDVRLADCELERDAVRKYLKVVDEVLFDGGKEDGKRGWRRPEKDLDTPAQKRRVSASGLAARRPPASPAGSRRVVSAAGALESSLGRAFTEEPESVSLTGGDIDSLALGGITEGDEEEEPVGTILEEEEEEEEEQGNLSFMSQDESSLPNWAQTAAFDTLAGRVHALLKWHLPTALQEHLPPPSPSDAFWLGLQSGQLLCVAYNAAVRRSSKPWGYIESRAIHDIIALDLAASQPPPPPPEAPAIHPLHHAIGPQFTGRRQQRSPEPQLEPLLPQSTGGASKKEGGWTFRRTENLRLFAAACKLRYLIPFVNVIPGPAPGGKTVDAVQFDPKIIANKADAWQSMLETGVSEWLDRVVQERKEESGGR</sequence>
<feature type="region of interest" description="Disordered" evidence="1">
    <location>
        <begin position="1"/>
        <end position="48"/>
    </location>
</feature>
<reference evidence="2 3" key="1">
    <citation type="journal article" date="2016" name="Mol. Biol. Evol.">
        <title>Comparative Genomics of Early-Diverging Mushroom-Forming Fungi Provides Insights into the Origins of Lignocellulose Decay Capabilities.</title>
        <authorList>
            <person name="Nagy L.G."/>
            <person name="Riley R."/>
            <person name="Tritt A."/>
            <person name="Adam C."/>
            <person name="Daum C."/>
            <person name="Floudas D."/>
            <person name="Sun H."/>
            <person name="Yadav J.S."/>
            <person name="Pangilinan J."/>
            <person name="Larsson K.H."/>
            <person name="Matsuura K."/>
            <person name="Barry K."/>
            <person name="Labutti K."/>
            <person name="Kuo R."/>
            <person name="Ohm R.A."/>
            <person name="Bhattacharya S.S."/>
            <person name="Shirouzu T."/>
            <person name="Yoshinaga Y."/>
            <person name="Martin F.M."/>
            <person name="Grigoriev I.V."/>
            <person name="Hibbett D.S."/>
        </authorList>
    </citation>
    <scope>NUCLEOTIDE SEQUENCE [LARGE SCALE GENOMIC DNA]</scope>
    <source>
        <strain evidence="2 3">TUFC12733</strain>
    </source>
</reference>
<feature type="region of interest" description="Disordered" evidence="1">
    <location>
        <begin position="308"/>
        <end position="352"/>
    </location>
</feature>
<dbReference type="EMBL" id="KV417280">
    <property type="protein sequence ID" value="KZO97343.1"/>
    <property type="molecule type" value="Genomic_DNA"/>
</dbReference>
<feature type="compositionally biased region" description="Polar residues" evidence="1">
    <location>
        <begin position="23"/>
        <end position="32"/>
    </location>
</feature>
<dbReference type="Proteomes" id="UP000076738">
    <property type="component" value="Unassembled WGS sequence"/>
</dbReference>
<accession>A0A167N4N8</accession>
<feature type="compositionally biased region" description="Polar residues" evidence="1">
    <location>
        <begin position="162"/>
        <end position="176"/>
    </location>
</feature>
<protein>
    <submittedName>
        <fullName evidence="2">Uncharacterized protein</fullName>
    </submittedName>
</protein>
<organism evidence="2 3">
    <name type="scientific">Calocera viscosa (strain TUFC12733)</name>
    <dbReference type="NCBI Taxonomy" id="1330018"/>
    <lineage>
        <taxon>Eukaryota</taxon>
        <taxon>Fungi</taxon>
        <taxon>Dikarya</taxon>
        <taxon>Basidiomycota</taxon>
        <taxon>Agaricomycotina</taxon>
        <taxon>Dacrymycetes</taxon>
        <taxon>Dacrymycetales</taxon>
        <taxon>Dacrymycetaceae</taxon>
        <taxon>Calocera</taxon>
    </lineage>
</organism>
<name>A0A167N4N8_CALVF</name>
<dbReference type="OrthoDB" id="2534759at2759"/>
<keyword evidence="3" id="KW-1185">Reference proteome</keyword>
<feature type="compositionally biased region" description="Low complexity" evidence="1">
    <location>
        <begin position="541"/>
        <end position="553"/>
    </location>
</feature>
<feature type="compositionally biased region" description="Low complexity" evidence="1">
    <location>
        <begin position="227"/>
        <end position="241"/>
    </location>
</feature>
<feature type="compositionally biased region" description="Low complexity" evidence="1">
    <location>
        <begin position="332"/>
        <end position="350"/>
    </location>
</feature>
<dbReference type="AlphaFoldDB" id="A0A167N4N8"/>
<dbReference type="STRING" id="1330018.A0A167N4N8"/>
<feature type="region of interest" description="Disordered" evidence="1">
    <location>
        <begin position="132"/>
        <end position="179"/>
    </location>
</feature>
<dbReference type="PANTHER" id="PTHR38702">
    <property type="entry name" value="CALPONIN-HOMOLOGY (CH) DOMAIN-CONTAINING PROTEIN"/>
    <property type="match status" value="1"/>
</dbReference>
<dbReference type="PANTHER" id="PTHR38702:SF1">
    <property type="entry name" value="CALPONIN-HOMOLOGY (CH) DOMAIN-CONTAINING PROTEIN"/>
    <property type="match status" value="1"/>
</dbReference>
<evidence type="ECO:0000313" key="2">
    <source>
        <dbReference type="EMBL" id="KZO97343.1"/>
    </source>
</evidence>
<evidence type="ECO:0000313" key="3">
    <source>
        <dbReference type="Proteomes" id="UP000076738"/>
    </source>
</evidence>